<name>A0ACC2ZMT8_9PEZI</name>
<evidence type="ECO:0000313" key="2">
    <source>
        <dbReference type="Proteomes" id="UP001172680"/>
    </source>
</evidence>
<gene>
    <name evidence="1" type="ORF">H2199_000803</name>
</gene>
<proteinExistence type="predicted"/>
<keyword evidence="2" id="KW-1185">Reference proteome</keyword>
<comment type="caution">
    <text evidence="1">The sequence shown here is derived from an EMBL/GenBank/DDBJ whole genome shotgun (WGS) entry which is preliminary data.</text>
</comment>
<dbReference type="Proteomes" id="UP001172680">
    <property type="component" value="Unassembled WGS sequence"/>
</dbReference>
<organism evidence="1 2">
    <name type="scientific">Coniosporium tulheliwenetii</name>
    <dbReference type="NCBI Taxonomy" id="3383036"/>
    <lineage>
        <taxon>Eukaryota</taxon>
        <taxon>Fungi</taxon>
        <taxon>Dikarya</taxon>
        <taxon>Ascomycota</taxon>
        <taxon>Pezizomycotina</taxon>
        <taxon>Dothideomycetes</taxon>
        <taxon>Dothideomycetes incertae sedis</taxon>
        <taxon>Coniosporium</taxon>
    </lineage>
</organism>
<accession>A0ACC2ZMT8</accession>
<evidence type="ECO:0000313" key="1">
    <source>
        <dbReference type="EMBL" id="KAJ9648890.1"/>
    </source>
</evidence>
<dbReference type="EMBL" id="JAPDRP010000002">
    <property type="protein sequence ID" value="KAJ9648890.1"/>
    <property type="molecule type" value="Genomic_DNA"/>
</dbReference>
<sequence>MPALLPPRDALSSIPAPRARSLLSTGLTSLSRRLLHSLRLTTASTSSTTLQKRQTQQTQDITGIIPSYYQDLNSGPAPGTVVGIVLGSVLGFLLLCWLISSVAGQGNGNEIEGEEVMREASRSPRPQRIIVEERRQSMPPPMPPMQAPPMPMPPMPRQVVVEERIERERRVSGDDIVEVIEEHSDVGPPRRKHNRRSGGGGYRSVDPDRYAGGNYPQHEVRRY</sequence>
<reference evidence="1" key="1">
    <citation type="submission" date="2022-10" db="EMBL/GenBank/DDBJ databases">
        <title>Culturing micro-colonial fungi from biological soil crusts in the Mojave desert and describing Neophaeococcomyces mojavensis, and introducing the new genera and species Taxawa tesnikishii.</title>
        <authorList>
            <person name="Kurbessoian T."/>
            <person name="Stajich J.E."/>
        </authorList>
    </citation>
    <scope>NUCLEOTIDE SEQUENCE</scope>
    <source>
        <strain evidence="1">JES_115</strain>
    </source>
</reference>
<protein>
    <submittedName>
        <fullName evidence="1">Uncharacterized protein</fullName>
    </submittedName>
</protein>